<dbReference type="GO" id="GO:0044281">
    <property type="term" value="P:small molecule metabolic process"/>
    <property type="evidence" value="ECO:0007669"/>
    <property type="project" value="UniProtKB-ARBA"/>
</dbReference>
<sequence>MQETSGAGDRAVKAVLFDMDNTLWDFVAAKRAACRAVVEHAGAGDAEALYAYFRRPGVGFEDPSNVVEYLLDIGADRSCVMPCCKVYEKAKIAAIRPYPGVRETLDALASADLSLAVVTDAHSSQAHSRLRKAGIDDLFACIVSPDISGQRKPDPASFLHALSTLSASPSDAMVVGDSIRREIEPGRALGMRTAYALYGDQSDTPVSLGSRPDYVLGSIRDLIAIIGIS</sequence>
<evidence type="ECO:0000256" key="3">
    <source>
        <dbReference type="ARBA" id="ARBA00022723"/>
    </source>
</evidence>
<dbReference type="EMBL" id="JABXWR010000001">
    <property type="protein sequence ID" value="NVO65789.1"/>
    <property type="molecule type" value="Genomic_DNA"/>
</dbReference>
<comment type="caution">
    <text evidence="6">The sequence shown here is derived from an EMBL/GenBank/DDBJ whole genome shotgun (WGS) entry which is preliminary data.</text>
</comment>
<dbReference type="Gene3D" id="3.40.50.1000">
    <property type="entry name" value="HAD superfamily/HAD-like"/>
    <property type="match status" value="2"/>
</dbReference>
<dbReference type="GO" id="GO:0016791">
    <property type="term" value="F:phosphatase activity"/>
    <property type="evidence" value="ECO:0007669"/>
    <property type="project" value="TreeGrafter"/>
</dbReference>
<comment type="similarity">
    <text evidence="2">Belongs to the HAD-like hydrolase superfamily.</text>
</comment>
<name>A0A7K4HKS1_9EURY</name>
<dbReference type="PANTHER" id="PTHR46470">
    <property type="entry name" value="N-ACYLNEURAMINATE-9-PHOSPHATASE"/>
    <property type="match status" value="1"/>
</dbReference>
<dbReference type="PRINTS" id="PR00413">
    <property type="entry name" value="HADHALOGNASE"/>
</dbReference>
<evidence type="ECO:0000256" key="5">
    <source>
        <dbReference type="ARBA" id="ARBA00022842"/>
    </source>
</evidence>
<dbReference type="SUPFAM" id="SSF56784">
    <property type="entry name" value="HAD-like"/>
    <property type="match status" value="1"/>
</dbReference>
<evidence type="ECO:0000256" key="1">
    <source>
        <dbReference type="ARBA" id="ARBA00001946"/>
    </source>
</evidence>
<dbReference type="SFLD" id="SFLDG01129">
    <property type="entry name" value="C1.5:_HAD__Beta-PGM__Phosphata"/>
    <property type="match status" value="1"/>
</dbReference>
<dbReference type="InterPro" id="IPR036412">
    <property type="entry name" value="HAD-like_sf"/>
</dbReference>
<evidence type="ECO:0000256" key="2">
    <source>
        <dbReference type="ARBA" id="ARBA00007958"/>
    </source>
</evidence>
<dbReference type="NCBIfam" id="TIGR01549">
    <property type="entry name" value="HAD-SF-IA-v1"/>
    <property type="match status" value="1"/>
</dbReference>
<gene>
    <name evidence="6" type="ORF">HWN36_00285</name>
</gene>
<dbReference type="NCBIfam" id="TIGR01509">
    <property type="entry name" value="HAD-SF-IA-v3"/>
    <property type="match status" value="1"/>
</dbReference>
<dbReference type="InterPro" id="IPR023198">
    <property type="entry name" value="PGP-like_dom2"/>
</dbReference>
<dbReference type="InterPro" id="IPR023214">
    <property type="entry name" value="HAD_sf"/>
</dbReference>
<comment type="cofactor">
    <cofactor evidence="1">
        <name>Mg(2+)</name>
        <dbReference type="ChEBI" id="CHEBI:18420"/>
    </cofactor>
</comment>
<keyword evidence="7" id="KW-1185">Reference proteome</keyword>
<reference evidence="6 7" key="1">
    <citation type="submission" date="2020-06" db="EMBL/GenBank/DDBJ databases">
        <title>Methanofollis fontis sp. nov., a methanogen isolated from marine sediments near a cold seep at Four-Way Closure Ridge offshore southwestern Taiwan.</title>
        <authorList>
            <person name="Chen S.-C."/>
            <person name="Teng N.-H."/>
            <person name="Lin Y.-S."/>
            <person name="Lai M.-C."/>
            <person name="Chen H.-H."/>
            <person name="Wang C.-C."/>
        </authorList>
    </citation>
    <scope>NUCLEOTIDE SEQUENCE [LARGE SCALE GENOMIC DNA]</scope>
    <source>
        <strain evidence="6 7">DSM 2702</strain>
    </source>
</reference>
<evidence type="ECO:0000256" key="4">
    <source>
        <dbReference type="ARBA" id="ARBA00022801"/>
    </source>
</evidence>
<dbReference type="InterPro" id="IPR051400">
    <property type="entry name" value="HAD-like_hydrolase"/>
</dbReference>
<keyword evidence="3" id="KW-0479">Metal-binding</keyword>
<accession>A0A7K4HKS1</accession>
<dbReference type="Proteomes" id="UP000570823">
    <property type="component" value="Unassembled WGS sequence"/>
</dbReference>
<evidence type="ECO:0000313" key="6">
    <source>
        <dbReference type="EMBL" id="NVO65789.1"/>
    </source>
</evidence>
<dbReference type="PANTHER" id="PTHR46470:SF2">
    <property type="entry name" value="GLYCERALDEHYDE 3-PHOSPHATE PHOSPHATASE"/>
    <property type="match status" value="1"/>
</dbReference>
<dbReference type="SFLD" id="SFLDS00003">
    <property type="entry name" value="Haloacid_Dehalogenase"/>
    <property type="match status" value="1"/>
</dbReference>
<dbReference type="GO" id="GO:0046872">
    <property type="term" value="F:metal ion binding"/>
    <property type="evidence" value="ECO:0007669"/>
    <property type="project" value="UniProtKB-KW"/>
</dbReference>
<evidence type="ECO:0000313" key="7">
    <source>
        <dbReference type="Proteomes" id="UP000570823"/>
    </source>
</evidence>
<organism evidence="6 7">
    <name type="scientific">Methanofollis tationis</name>
    <dbReference type="NCBI Taxonomy" id="81417"/>
    <lineage>
        <taxon>Archaea</taxon>
        <taxon>Methanobacteriati</taxon>
        <taxon>Methanobacteriota</taxon>
        <taxon>Stenosarchaea group</taxon>
        <taxon>Methanomicrobia</taxon>
        <taxon>Methanomicrobiales</taxon>
        <taxon>Methanomicrobiaceae</taxon>
        <taxon>Methanofollis</taxon>
    </lineage>
</organism>
<protein>
    <submittedName>
        <fullName evidence="6">HAD family hydrolase</fullName>
    </submittedName>
</protein>
<dbReference type="AlphaFoldDB" id="A0A7K4HKS1"/>
<dbReference type="Gene3D" id="1.10.150.240">
    <property type="entry name" value="Putative phosphatase, domain 2"/>
    <property type="match status" value="1"/>
</dbReference>
<keyword evidence="5" id="KW-0460">Magnesium</keyword>
<keyword evidence="4 6" id="KW-0378">Hydrolase</keyword>
<proteinExistence type="inferred from homology"/>
<dbReference type="Pfam" id="PF00702">
    <property type="entry name" value="Hydrolase"/>
    <property type="match status" value="1"/>
</dbReference>
<dbReference type="InterPro" id="IPR006439">
    <property type="entry name" value="HAD-SF_hydro_IA"/>
</dbReference>